<evidence type="ECO:0000313" key="3">
    <source>
        <dbReference type="EMBL" id="UNL81051.1"/>
    </source>
</evidence>
<feature type="transmembrane region" description="Helical" evidence="2">
    <location>
        <begin position="6"/>
        <end position="29"/>
    </location>
</feature>
<keyword evidence="2" id="KW-1133">Transmembrane helix</keyword>
<dbReference type="AlphaFoldDB" id="A0A9Q8QTD7"/>
<dbReference type="RefSeq" id="WP_242075925.1">
    <property type="nucleotide sequence ID" value="NZ_CP049768.1"/>
</dbReference>
<organism evidence="3 4">
    <name type="scientific">Bifidobacterium longum subsp. longum</name>
    <dbReference type="NCBI Taxonomy" id="1679"/>
    <lineage>
        <taxon>Bacteria</taxon>
        <taxon>Bacillati</taxon>
        <taxon>Actinomycetota</taxon>
        <taxon>Actinomycetes</taxon>
        <taxon>Bifidobacteriales</taxon>
        <taxon>Bifidobacteriaceae</taxon>
        <taxon>Bifidobacterium</taxon>
    </lineage>
</organism>
<accession>A0A9Q8QTD7</accession>
<proteinExistence type="predicted"/>
<evidence type="ECO:0000313" key="4">
    <source>
        <dbReference type="Proteomes" id="UP000829452"/>
    </source>
</evidence>
<dbReference type="Proteomes" id="UP000829452">
    <property type="component" value="Chromosome"/>
</dbReference>
<feature type="coiled-coil region" evidence="1">
    <location>
        <begin position="75"/>
        <end position="109"/>
    </location>
</feature>
<name>A0A9Q8QTD7_BIFLL</name>
<keyword evidence="2" id="KW-0472">Membrane</keyword>
<dbReference type="EMBL" id="CP049772">
    <property type="protein sequence ID" value="UNL81051.1"/>
    <property type="molecule type" value="Genomic_DNA"/>
</dbReference>
<protein>
    <submittedName>
        <fullName evidence="3">Uncharacterized protein</fullName>
    </submittedName>
</protein>
<evidence type="ECO:0000256" key="2">
    <source>
        <dbReference type="SAM" id="Phobius"/>
    </source>
</evidence>
<reference evidence="3" key="1">
    <citation type="submission" date="2020-02" db="EMBL/GenBank/DDBJ databases">
        <title>The Isolation and identification of Lactobacillus and Bifidobacterium species from dairy as potential probiotics for calf scour mitigation.</title>
        <authorList>
            <person name="Dhadda K."/>
            <person name="Guan L."/>
            <person name="Chen Y."/>
            <person name="Malmuthuge N."/>
        </authorList>
    </citation>
    <scope>NUCLEOTIDE SEQUENCE</scope>
    <source>
        <strain evidence="3">B1</strain>
    </source>
</reference>
<gene>
    <name evidence="3" type="ORF">G8B11_01040</name>
</gene>
<keyword evidence="2" id="KW-0812">Transmembrane</keyword>
<keyword evidence="1" id="KW-0175">Coiled coil</keyword>
<sequence length="111" mass="12824">MNPPAGTPLWAVILIAVVPSLATVIVAVIQSRQIRGLRDQQSATKWEITNDHQAPLRVDMDEKHEKVMDAIDVLRDDMNGEFKTVNERISNSEREHLQLREEMRELRREEP</sequence>
<evidence type="ECO:0000256" key="1">
    <source>
        <dbReference type="SAM" id="Coils"/>
    </source>
</evidence>